<keyword evidence="4 5" id="KW-0274">FAD</keyword>
<gene>
    <name evidence="9" type="ORF">GGR37_003705</name>
</gene>
<organism evidence="9 10">
    <name type="scientific">Novosphingobium taihuense</name>
    <dbReference type="NCBI Taxonomy" id="260085"/>
    <lineage>
        <taxon>Bacteria</taxon>
        <taxon>Pseudomonadati</taxon>
        <taxon>Pseudomonadota</taxon>
        <taxon>Alphaproteobacteria</taxon>
        <taxon>Sphingomonadales</taxon>
        <taxon>Sphingomonadaceae</taxon>
        <taxon>Novosphingobium</taxon>
    </lineage>
</organism>
<evidence type="ECO:0000259" key="7">
    <source>
        <dbReference type="PROSITE" id="PS00623"/>
    </source>
</evidence>
<dbReference type="PROSITE" id="PS00623">
    <property type="entry name" value="GMC_OXRED_1"/>
    <property type="match status" value="1"/>
</dbReference>
<protein>
    <submittedName>
        <fullName evidence="9">Choline dehydrogenase</fullName>
        <ecNumber evidence="9">1.1.99.1</ecNumber>
    </submittedName>
</protein>
<evidence type="ECO:0000256" key="5">
    <source>
        <dbReference type="PIRSR" id="PIRSR000137-2"/>
    </source>
</evidence>
<dbReference type="SUPFAM" id="SSF51905">
    <property type="entry name" value="FAD/NAD(P)-binding domain"/>
    <property type="match status" value="1"/>
</dbReference>
<dbReference type="InterPro" id="IPR000172">
    <property type="entry name" value="GMC_OxRdtase_N"/>
</dbReference>
<dbReference type="Pfam" id="PF00732">
    <property type="entry name" value="GMC_oxred_N"/>
    <property type="match status" value="1"/>
</dbReference>
<evidence type="ECO:0000256" key="4">
    <source>
        <dbReference type="ARBA" id="ARBA00022827"/>
    </source>
</evidence>
<dbReference type="EC" id="1.1.99.1" evidence="9"/>
<dbReference type="InterPro" id="IPR007867">
    <property type="entry name" value="GMC_OxRtase_C"/>
</dbReference>
<evidence type="ECO:0000256" key="6">
    <source>
        <dbReference type="RuleBase" id="RU003968"/>
    </source>
</evidence>
<dbReference type="Gene3D" id="3.30.560.10">
    <property type="entry name" value="Glucose Oxidase, domain 3"/>
    <property type="match status" value="1"/>
</dbReference>
<dbReference type="OrthoDB" id="9785276at2"/>
<name>A0A7W7EVU1_9SPHN</name>
<evidence type="ECO:0000313" key="9">
    <source>
        <dbReference type="EMBL" id="MBB4615409.1"/>
    </source>
</evidence>
<feature type="domain" description="Glucose-methanol-choline oxidoreductase N-terminal" evidence="7">
    <location>
        <begin position="81"/>
        <end position="104"/>
    </location>
</feature>
<dbReference type="Gene3D" id="3.50.50.60">
    <property type="entry name" value="FAD/NAD(P)-binding domain"/>
    <property type="match status" value="1"/>
</dbReference>
<accession>A0A7W7EVU1</accession>
<dbReference type="PANTHER" id="PTHR11552">
    <property type="entry name" value="GLUCOSE-METHANOL-CHOLINE GMC OXIDOREDUCTASE"/>
    <property type="match status" value="1"/>
</dbReference>
<feature type="binding site" evidence="5">
    <location>
        <begin position="91"/>
        <end position="94"/>
    </location>
    <ligand>
        <name>FAD</name>
        <dbReference type="ChEBI" id="CHEBI:57692"/>
    </ligand>
</feature>
<comment type="similarity">
    <text evidence="2 6">Belongs to the GMC oxidoreductase family.</text>
</comment>
<dbReference type="RefSeq" id="WP_144907347.1">
    <property type="nucleotide sequence ID" value="NZ_JACHOA010000008.1"/>
</dbReference>
<evidence type="ECO:0000256" key="3">
    <source>
        <dbReference type="ARBA" id="ARBA00022630"/>
    </source>
</evidence>
<evidence type="ECO:0000256" key="1">
    <source>
        <dbReference type="ARBA" id="ARBA00001974"/>
    </source>
</evidence>
<keyword evidence="10" id="KW-1185">Reference proteome</keyword>
<evidence type="ECO:0000313" key="10">
    <source>
        <dbReference type="Proteomes" id="UP000538566"/>
    </source>
</evidence>
<dbReference type="GO" id="GO:0050660">
    <property type="term" value="F:flavin adenine dinucleotide binding"/>
    <property type="evidence" value="ECO:0007669"/>
    <property type="project" value="InterPro"/>
</dbReference>
<dbReference type="PANTHER" id="PTHR11552:SF147">
    <property type="entry name" value="CHOLINE DEHYDROGENASE, MITOCHONDRIAL"/>
    <property type="match status" value="1"/>
</dbReference>
<evidence type="ECO:0000256" key="2">
    <source>
        <dbReference type="ARBA" id="ARBA00010790"/>
    </source>
</evidence>
<reference evidence="9 10" key="1">
    <citation type="submission" date="2020-08" db="EMBL/GenBank/DDBJ databases">
        <title>Genomic Encyclopedia of Type Strains, Phase IV (KMG-IV): sequencing the most valuable type-strain genomes for metagenomic binning, comparative biology and taxonomic classification.</title>
        <authorList>
            <person name="Goeker M."/>
        </authorList>
    </citation>
    <scope>NUCLEOTIDE SEQUENCE [LARGE SCALE GENOMIC DNA]</scope>
    <source>
        <strain evidence="9 10">DSM 17507</strain>
    </source>
</reference>
<dbReference type="PROSITE" id="PS00624">
    <property type="entry name" value="GMC_OXRED_2"/>
    <property type="match status" value="1"/>
</dbReference>
<dbReference type="AlphaFoldDB" id="A0A7W7EVU1"/>
<comment type="caution">
    <text evidence="9">The sequence shown here is derived from an EMBL/GenBank/DDBJ whole genome shotgun (WGS) entry which is preliminary data.</text>
</comment>
<feature type="domain" description="Glucose-methanol-choline oxidoreductase N-terminal" evidence="8">
    <location>
        <begin position="253"/>
        <end position="267"/>
    </location>
</feature>
<dbReference type="EMBL" id="JACHOA010000008">
    <property type="protein sequence ID" value="MBB4615409.1"/>
    <property type="molecule type" value="Genomic_DNA"/>
</dbReference>
<keyword evidence="9" id="KW-0560">Oxidoreductase</keyword>
<keyword evidence="3 6" id="KW-0285">Flavoprotein</keyword>
<dbReference type="PIRSF" id="PIRSF000137">
    <property type="entry name" value="Alcohol_oxidase"/>
    <property type="match status" value="1"/>
</dbReference>
<comment type="cofactor">
    <cofactor evidence="1 5">
        <name>FAD</name>
        <dbReference type="ChEBI" id="CHEBI:57692"/>
    </cofactor>
</comment>
<sequence length="533" mass="56726">MGSFDYIVVGGGSAGCVLAARLSEDADKTVLLLEAGGEGRDFLIKMPAGTAKLMGNKAFDWCLPTESDPSIGGRTMQWSVGKALGGSSAINGQVYMRGERSDYDAWAQMGCEGWAFADILPYFLKAERFHGAPSQSHGSHGPLSVSPIRDPQPIGQHVIDAFTQIGIPLNEDYCDGSQSGVYRIFATQENGQRCSAARAYLEPARGRANLTVMTGAHADRIVIRNGVATGVQFRCNGQAMQAHAVSEVILSTGTLLSPAVLMRSGIGPAAHLTSLGIEVHADLPGVGENLREHNSVALAKLVNIPTLSAQLGPLGIARGLIQYLVAGKGIMTTPAVQVMAAFRTDPDLADPDIILSMLPVAVNFNDRGDAILEKRPSFSFGFHVARPKSRGQIRLRSSDPDDKPVIDHRLQGAHSDVAKLVKALKIVESACRAPALASVITGTLRPDPIPETDEQWEDYVRSAGGIGYHSVGTCRMGPDGDPMAVLDTQLRVRGVEGLRVIDASVMPEPVSANTNAPTIMIAERGADLIRRRL</sequence>
<dbReference type="Proteomes" id="UP000538566">
    <property type="component" value="Unassembled WGS sequence"/>
</dbReference>
<evidence type="ECO:0000259" key="8">
    <source>
        <dbReference type="PROSITE" id="PS00624"/>
    </source>
</evidence>
<dbReference type="InterPro" id="IPR012132">
    <property type="entry name" value="GMC_OxRdtase"/>
</dbReference>
<dbReference type="GO" id="GO:0008812">
    <property type="term" value="F:choline dehydrogenase activity"/>
    <property type="evidence" value="ECO:0007669"/>
    <property type="project" value="UniProtKB-EC"/>
</dbReference>
<dbReference type="SUPFAM" id="SSF54373">
    <property type="entry name" value="FAD-linked reductases, C-terminal domain"/>
    <property type="match status" value="1"/>
</dbReference>
<proteinExistence type="inferred from homology"/>
<dbReference type="InterPro" id="IPR036188">
    <property type="entry name" value="FAD/NAD-bd_sf"/>
</dbReference>
<dbReference type="Pfam" id="PF05199">
    <property type="entry name" value="GMC_oxred_C"/>
    <property type="match status" value="1"/>
</dbReference>